<reference evidence="4 5" key="1">
    <citation type="submission" date="2020-08" db="EMBL/GenBank/DDBJ databases">
        <title>The Agave Microbiome: Exploring the role of microbial communities in plant adaptations to desert environments.</title>
        <authorList>
            <person name="Partida-Martinez L.P."/>
        </authorList>
    </citation>
    <scope>NUCLEOTIDE SEQUENCE [LARGE SCALE GENOMIC DNA]</scope>
    <source>
        <strain evidence="4 5">AT2.18</strain>
    </source>
</reference>
<keyword evidence="5" id="KW-1185">Reference proteome</keyword>
<feature type="signal peptide" evidence="3">
    <location>
        <begin position="1"/>
        <end position="21"/>
    </location>
</feature>
<dbReference type="RefSeq" id="WP_183468234.1">
    <property type="nucleotide sequence ID" value="NZ_JACHVU010000004.1"/>
</dbReference>
<dbReference type="EMBL" id="JACHVU010000004">
    <property type="protein sequence ID" value="MBB2991001.1"/>
    <property type="molecule type" value="Genomic_DNA"/>
</dbReference>
<accession>A0A839QEZ5</accession>
<feature type="compositionally biased region" description="Pro residues" evidence="2">
    <location>
        <begin position="53"/>
        <end position="64"/>
    </location>
</feature>
<dbReference type="Proteomes" id="UP000550501">
    <property type="component" value="Unassembled WGS sequence"/>
</dbReference>
<protein>
    <recommendedName>
        <fullName evidence="6">Lipoprotein LpqN</fullName>
    </recommendedName>
</protein>
<evidence type="ECO:0000256" key="3">
    <source>
        <dbReference type="SAM" id="SignalP"/>
    </source>
</evidence>
<keyword evidence="1 3" id="KW-0732">Signal</keyword>
<feature type="region of interest" description="Disordered" evidence="2">
    <location>
        <begin position="81"/>
        <end position="107"/>
    </location>
</feature>
<dbReference type="PROSITE" id="PS51257">
    <property type="entry name" value="PROKAR_LIPOPROTEIN"/>
    <property type="match status" value="1"/>
</dbReference>
<evidence type="ECO:0000256" key="2">
    <source>
        <dbReference type="SAM" id="MobiDB-lite"/>
    </source>
</evidence>
<dbReference type="InterPro" id="IPR019674">
    <property type="entry name" value="Lipoprotein_LpqN/LpqT-like"/>
</dbReference>
<feature type="region of interest" description="Disordered" evidence="2">
    <location>
        <begin position="28"/>
        <end position="68"/>
    </location>
</feature>
<comment type="caution">
    <text evidence="4">The sequence shown here is derived from an EMBL/GenBank/DDBJ whole genome shotgun (WGS) entry which is preliminary data.</text>
</comment>
<dbReference type="AlphaFoldDB" id="A0A839QEZ5"/>
<dbReference type="Gene3D" id="3.40.1000.10">
    <property type="entry name" value="Mog1/PsbP, alpha/beta/alpha sandwich"/>
    <property type="match status" value="1"/>
</dbReference>
<evidence type="ECO:0000256" key="1">
    <source>
        <dbReference type="ARBA" id="ARBA00022729"/>
    </source>
</evidence>
<proteinExistence type="predicted"/>
<gene>
    <name evidence="4" type="ORF">FHR72_002474</name>
</gene>
<feature type="chain" id="PRO_5038337622" description="Lipoprotein LpqN" evidence="3">
    <location>
        <begin position="22"/>
        <end position="238"/>
    </location>
</feature>
<evidence type="ECO:0008006" key="6">
    <source>
        <dbReference type="Google" id="ProtNLM"/>
    </source>
</evidence>
<evidence type="ECO:0000313" key="5">
    <source>
        <dbReference type="Proteomes" id="UP000550501"/>
    </source>
</evidence>
<feature type="compositionally biased region" description="Low complexity" evidence="2">
    <location>
        <begin position="37"/>
        <end position="52"/>
    </location>
</feature>
<evidence type="ECO:0000313" key="4">
    <source>
        <dbReference type="EMBL" id="MBB2991001.1"/>
    </source>
</evidence>
<organism evidence="4 5">
    <name type="scientific">Mycolicibacterium iranicum</name>
    <name type="common">Mycobacterium iranicum</name>
    <dbReference type="NCBI Taxonomy" id="912594"/>
    <lineage>
        <taxon>Bacteria</taxon>
        <taxon>Bacillati</taxon>
        <taxon>Actinomycetota</taxon>
        <taxon>Actinomycetes</taxon>
        <taxon>Mycobacteriales</taxon>
        <taxon>Mycobacteriaceae</taxon>
        <taxon>Mycolicibacterium</taxon>
    </lineage>
</organism>
<sequence length="238" mass="24168">MTIARRAGFAATAVALGIGLAACGSDTAGEATKADDTSQTAPESSATSSPAESAPPPASTPPAQDPGMTIEQYAEQNGITVAPVLPGDPGAPTITLPRPSGWEAAGDRAPEGAFDAIVYTGEPPSPTPPMIVARVVKLTGNVDQAKVLEYAPAETRSLPGYEGAPTGKKSTLGGYEATQIGGFYTRDGVTWLIAQKTAVVPIQDGVFVVKVTAEGTEDLAMPLMDATSAIDEQATITP</sequence>
<name>A0A839QEZ5_MYCIR</name>
<dbReference type="Pfam" id="PF10738">
    <property type="entry name" value="Lpp-LpqN"/>
    <property type="match status" value="1"/>
</dbReference>